<dbReference type="EMBL" id="BPLQ01013765">
    <property type="protein sequence ID" value="GIY74616.1"/>
    <property type="molecule type" value="Genomic_DNA"/>
</dbReference>
<evidence type="ECO:0000313" key="3">
    <source>
        <dbReference type="Proteomes" id="UP001054837"/>
    </source>
</evidence>
<evidence type="ECO:0000256" key="1">
    <source>
        <dbReference type="SAM" id="Phobius"/>
    </source>
</evidence>
<organism evidence="2 3">
    <name type="scientific">Caerostris darwini</name>
    <dbReference type="NCBI Taxonomy" id="1538125"/>
    <lineage>
        <taxon>Eukaryota</taxon>
        <taxon>Metazoa</taxon>
        <taxon>Ecdysozoa</taxon>
        <taxon>Arthropoda</taxon>
        <taxon>Chelicerata</taxon>
        <taxon>Arachnida</taxon>
        <taxon>Araneae</taxon>
        <taxon>Araneomorphae</taxon>
        <taxon>Entelegynae</taxon>
        <taxon>Araneoidea</taxon>
        <taxon>Araneidae</taxon>
        <taxon>Caerostris</taxon>
    </lineage>
</organism>
<gene>
    <name evidence="2" type="ORF">CDAR_34991</name>
</gene>
<feature type="transmembrane region" description="Helical" evidence="1">
    <location>
        <begin position="59"/>
        <end position="78"/>
    </location>
</feature>
<keyword evidence="1" id="KW-0812">Transmembrane</keyword>
<reference evidence="2 3" key="1">
    <citation type="submission" date="2021-06" db="EMBL/GenBank/DDBJ databases">
        <title>Caerostris darwini draft genome.</title>
        <authorList>
            <person name="Kono N."/>
            <person name="Arakawa K."/>
        </authorList>
    </citation>
    <scope>NUCLEOTIDE SEQUENCE [LARGE SCALE GENOMIC DNA]</scope>
</reference>
<proteinExistence type="predicted"/>
<dbReference type="AlphaFoldDB" id="A0AAV4VVZ0"/>
<evidence type="ECO:0000313" key="2">
    <source>
        <dbReference type="EMBL" id="GIY74616.1"/>
    </source>
</evidence>
<keyword evidence="3" id="KW-1185">Reference proteome</keyword>
<accession>A0AAV4VVZ0</accession>
<keyword evidence="1" id="KW-0472">Membrane</keyword>
<comment type="caution">
    <text evidence="2">The sequence shown here is derived from an EMBL/GenBank/DDBJ whole genome shotgun (WGS) entry which is preliminary data.</text>
</comment>
<keyword evidence="1" id="KW-1133">Transmembrane helix</keyword>
<protein>
    <submittedName>
        <fullName evidence="2">Uncharacterized protein</fullName>
    </submittedName>
</protein>
<name>A0AAV4VVZ0_9ARAC</name>
<dbReference type="Proteomes" id="UP001054837">
    <property type="component" value="Unassembled WGS sequence"/>
</dbReference>
<sequence>MLFSVCIPNVAAKVEKCGMNHLLFSWKICDLHQQRVSFSCGAEAKTNHVYPLPRKTRRLFIAFHYLLTAITPVVGNALSVAHSNLFLLCARIETVGCRPTVKAVVAICNVAETHASNLGVSGVVWGE</sequence>